<accession>A0ABP0VUP4</accession>
<feature type="DNA-binding region" description="Homeobox" evidence="2">
    <location>
        <begin position="20"/>
        <end position="84"/>
    </location>
</feature>
<evidence type="ECO:0000313" key="6">
    <source>
        <dbReference type="EMBL" id="CAK9258219.1"/>
    </source>
</evidence>
<keyword evidence="2 3" id="KW-0238">DNA-binding</keyword>
<evidence type="ECO:0000256" key="1">
    <source>
        <dbReference type="ARBA" id="ARBA00004123"/>
    </source>
</evidence>
<keyword evidence="2 3" id="KW-0371">Homeobox</keyword>
<name>A0ABP0VUP4_9BRYO</name>
<protein>
    <recommendedName>
        <fullName evidence="5">Homeobox domain-containing protein</fullName>
    </recommendedName>
</protein>
<feature type="region of interest" description="Disordered" evidence="4">
    <location>
        <begin position="213"/>
        <end position="241"/>
    </location>
</feature>
<evidence type="ECO:0000256" key="3">
    <source>
        <dbReference type="RuleBase" id="RU000682"/>
    </source>
</evidence>
<dbReference type="CDD" id="cd00086">
    <property type="entry name" value="homeodomain"/>
    <property type="match status" value="1"/>
</dbReference>
<dbReference type="InterPro" id="IPR001356">
    <property type="entry name" value="HD"/>
</dbReference>
<evidence type="ECO:0000313" key="7">
    <source>
        <dbReference type="Proteomes" id="UP001497444"/>
    </source>
</evidence>
<dbReference type="EMBL" id="OZ020106">
    <property type="protein sequence ID" value="CAK9258219.1"/>
    <property type="molecule type" value="Genomic_DNA"/>
</dbReference>
<dbReference type="PROSITE" id="PS50071">
    <property type="entry name" value="HOMEOBOX_2"/>
    <property type="match status" value="1"/>
</dbReference>
<feature type="region of interest" description="Disordered" evidence="4">
    <location>
        <begin position="1"/>
        <end position="23"/>
    </location>
</feature>
<dbReference type="SMART" id="SM00389">
    <property type="entry name" value="HOX"/>
    <property type="match status" value="1"/>
</dbReference>
<keyword evidence="2 3" id="KW-0539">Nucleus</keyword>
<evidence type="ECO:0000259" key="5">
    <source>
        <dbReference type="PROSITE" id="PS50071"/>
    </source>
</evidence>
<comment type="subcellular location">
    <subcellularLocation>
        <location evidence="1 2 3">Nucleus</location>
    </subcellularLocation>
</comment>
<dbReference type="Gene3D" id="1.10.10.60">
    <property type="entry name" value="Homeodomain-like"/>
    <property type="match status" value="1"/>
</dbReference>
<feature type="compositionally biased region" description="Polar residues" evidence="4">
    <location>
        <begin position="98"/>
        <end position="108"/>
    </location>
</feature>
<feature type="compositionally biased region" description="Basic and acidic residues" evidence="4">
    <location>
        <begin position="118"/>
        <end position="131"/>
    </location>
</feature>
<feature type="domain" description="Homeobox" evidence="5">
    <location>
        <begin position="18"/>
        <end position="83"/>
    </location>
</feature>
<feature type="non-terminal residue" evidence="6">
    <location>
        <position position="241"/>
    </location>
</feature>
<dbReference type="SUPFAM" id="SSF46689">
    <property type="entry name" value="Homeodomain-like"/>
    <property type="match status" value="1"/>
</dbReference>
<feature type="non-terminal residue" evidence="6">
    <location>
        <position position="1"/>
    </location>
</feature>
<gene>
    <name evidence="6" type="ORF">CSSPJE1EN1_LOCUS3697</name>
</gene>
<sequence>MIGEQHLAHDQMGTPNHKPPTRVRWTPSQIQFQILERLFEQDNGTPNKQHLKEIADELRQHGQIAETNVYNWFQNRKARAKRRHQQVAWRCRTHLNQAKGAQQVSMKNGDSEVDTDADSPRQKQPRHDRELTQNNSENFAHVKRISFDQGNRSGNEQSPGQIDHHEWQQVTVSSVLVEEDDIKPKIPFIAGGFDPHGFAQGATVSSTVKIGDSSKPLHAAQDVNDEDTLPGDSKAQIIPTS</sequence>
<dbReference type="InterPro" id="IPR009057">
    <property type="entry name" value="Homeodomain-like_sf"/>
</dbReference>
<dbReference type="Pfam" id="PF00046">
    <property type="entry name" value="Homeodomain"/>
    <property type="match status" value="1"/>
</dbReference>
<proteinExistence type="predicted"/>
<dbReference type="PANTHER" id="PTHR46777">
    <property type="entry name" value="WUSCHEL-RELATED HOMEOBOX 13"/>
    <property type="match status" value="1"/>
</dbReference>
<dbReference type="Proteomes" id="UP001497444">
    <property type="component" value="Chromosome 11"/>
</dbReference>
<feature type="region of interest" description="Disordered" evidence="4">
    <location>
        <begin position="98"/>
        <end position="141"/>
    </location>
</feature>
<organism evidence="6 7">
    <name type="scientific">Sphagnum jensenii</name>
    <dbReference type="NCBI Taxonomy" id="128206"/>
    <lineage>
        <taxon>Eukaryota</taxon>
        <taxon>Viridiplantae</taxon>
        <taxon>Streptophyta</taxon>
        <taxon>Embryophyta</taxon>
        <taxon>Bryophyta</taxon>
        <taxon>Sphagnophytina</taxon>
        <taxon>Sphagnopsida</taxon>
        <taxon>Sphagnales</taxon>
        <taxon>Sphagnaceae</taxon>
        <taxon>Sphagnum</taxon>
    </lineage>
</organism>
<evidence type="ECO:0000256" key="4">
    <source>
        <dbReference type="SAM" id="MobiDB-lite"/>
    </source>
</evidence>
<dbReference type="PANTHER" id="PTHR46777:SF5">
    <property type="entry name" value="WUSCHEL-RELATED HOMEOBOX 13"/>
    <property type="match status" value="1"/>
</dbReference>
<reference evidence="6" key="1">
    <citation type="submission" date="2024-02" db="EMBL/GenBank/DDBJ databases">
        <authorList>
            <consortium name="ELIXIR-Norway"/>
            <consortium name="Elixir Norway"/>
        </authorList>
    </citation>
    <scope>NUCLEOTIDE SEQUENCE</scope>
</reference>
<dbReference type="InterPro" id="IPR044559">
    <property type="entry name" value="WOX13-like"/>
</dbReference>
<evidence type="ECO:0000256" key="2">
    <source>
        <dbReference type="PROSITE-ProRule" id="PRU00108"/>
    </source>
</evidence>
<keyword evidence="7" id="KW-1185">Reference proteome</keyword>